<accession>A0A2U3K8D8</accession>
<proteinExistence type="inferred from homology"/>
<reference evidence="10" key="1">
    <citation type="submission" date="2018-02" db="EMBL/GenBank/DDBJ databases">
        <authorList>
            <person name="Hausmann B."/>
        </authorList>
    </citation>
    <scope>NUCLEOTIDE SEQUENCE [LARGE SCALE GENOMIC DNA]</scope>
    <source>
        <strain evidence="10">Peat soil MAG SbA1</strain>
    </source>
</reference>
<evidence type="ECO:0000256" key="1">
    <source>
        <dbReference type="ARBA" id="ARBA00001936"/>
    </source>
</evidence>
<dbReference type="EMBL" id="OMOD01000053">
    <property type="protein sequence ID" value="SPF35878.1"/>
    <property type="molecule type" value="Genomic_DNA"/>
</dbReference>
<dbReference type="InterPro" id="IPR014710">
    <property type="entry name" value="RmlC-like_jellyroll"/>
</dbReference>
<evidence type="ECO:0000256" key="6">
    <source>
        <dbReference type="ARBA" id="ARBA00044907"/>
    </source>
</evidence>
<protein>
    <recommendedName>
        <fullName evidence="8">D-lyxose ketol-isomerase</fullName>
        <ecNumber evidence="8">5.3.1.15</ecNumber>
    </recommendedName>
</protein>
<dbReference type="SUPFAM" id="SSF51182">
    <property type="entry name" value="RmlC-like cupins"/>
    <property type="match status" value="1"/>
</dbReference>
<dbReference type="Gene3D" id="2.60.120.10">
    <property type="entry name" value="Jelly Rolls"/>
    <property type="match status" value="1"/>
</dbReference>
<dbReference type="GO" id="GO:0047828">
    <property type="term" value="F:D-lyxose ketol-isomerase activity"/>
    <property type="evidence" value="ECO:0007669"/>
    <property type="project" value="UniProtKB-EC"/>
</dbReference>
<dbReference type="GO" id="GO:0046872">
    <property type="term" value="F:metal ion binding"/>
    <property type="evidence" value="ECO:0007669"/>
    <property type="project" value="UniProtKB-KW"/>
</dbReference>
<comment type="catalytic activity">
    <reaction evidence="6">
        <text>D-lyxose = D-xylulose</text>
        <dbReference type="Rhea" id="RHEA:14201"/>
        <dbReference type="ChEBI" id="CHEBI:16789"/>
        <dbReference type="ChEBI" id="CHEBI:17140"/>
        <dbReference type="EC" id="5.3.1.15"/>
    </reaction>
</comment>
<comment type="cofactor">
    <cofactor evidence="1">
        <name>Mn(2+)</name>
        <dbReference type="ChEBI" id="CHEBI:29035"/>
    </cofactor>
</comment>
<dbReference type="Pfam" id="PF07385">
    <property type="entry name" value="Lyx_isomer"/>
    <property type="match status" value="1"/>
</dbReference>
<keyword evidence="2" id="KW-0479">Metal-binding</keyword>
<sequence length="183" mass="20412">MKQSEVIAAQERVRQILAAAGFALTNAEATNIEVADFGLNRLASEGLELVTYVNTDRYCAKELVLFPGQTCPEHRHPSIHGQSGKQETFRCRRGLVWLYVDGPATPHIQARIPSESRPYYTVSHEIVLRPGEQYTIPPNTLHWFQAGPEGAVVSEFSSPSHDESDVFTNPNIHRETVVEEQAS</sequence>
<comment type="similarity">
    <text evidence="7">Belongs to the D-lyxose ketol-isomerase family.</text>
</comment>
<organism evidence="9 10">
    <name type="scientific">Candidatus Sulfotelmatobacter kueseliae</name>
    <dbReference type="NCBI Taxonomy" id="2042962"/>
    <lineage>
        <taxon>Bacteria</taxon>
        <taxon>Pseudomonadati</taxon>
        <taxon>Acidobacteriota</taxon>
        <taxon>Terriglobia</taxon>
        <taxon>Terriglobales</taxon>
        <taxon>Candidatus Korobacteraceae</taxon>
        <taxon>Candidatus Sulfotelmatobacter</taxon>
    </lineage>
</organism>
<evidence type="ECO:0000256" key="2">
    <source>
        <dbReference type="ARBA" id="ARBA00022723"/>
    </source>
</evidence>
<keyword evidence="4 9" id="KW-0413">Isomerase</keyword>
<evidence type="ECO:0000256" key="4">
    <source>
        <dbReference type="ARBA" id="ARBA00023235"/>
    </source>
</evidence>
<keyword evidence="3" id="KW-0464">Manganese</keyword>
<dbReference type="InterPro" id="IPR011051">
    <property type="entry name" value="RmlC_Cupin_sf"/>
</dbReference>
<evidence type="ECO:0000313" key="10">
    <source>
        <dbReference type="Proteomes" id="UP000238701"/>
    </source>
</evidence>
<dbReference type="AlphaFoldDB" id="A0A2U3K8D8"/>
<evidence type="ECO:0000256" key="3">
    <source>
        <dbReference type="ARBA" id="ARBA00023211"/>
    </source>
</evidence>
<dbReference type="CDD" id="cd20308">
    <property type="entry name" value="cupin_YdaE"/>
    <property type="match status" value="1"/>
</dbReference>
<dbReference type="InterPro" id="IPR010864">
    <property type="entry name" value="D-lyxose_isomer"/>
</dbReference>
<dbReference type="EC" id="5.3.1.15" evidence="8"/>
<dbReference type="OrthoDB" id="9781654at2"/>
<evidence type="ECO:0000256" key="5">
    <source>
        <dbReference type="ARBA" id="ARBA00023277"/>
    </source>
</evidence>
<evidence type="ECO:0000313" key="9">
    <source>
        <dbReference type="EMBL" id="SPF35878.1"/>
    </source>
</evidence>
<dbReference type="Proteomes" id="UP000238701">
    <property type="component" value="Unassembled WGS sequence"/>
</dbReference>
<evidence type="ECO:0000256" key="7">
    <source>
        <dbReference type="ARBA" id="ARBA00044951"/>
    </source>
</evidence>
<name>A0A2U3K8D8_9BACT</name>
<gene>
    <name evidence="9" type="ORF">SBA1_1460009</name>
</gene>
<evidence type="ECO:0000256" key="8">
    <source>
        <dbReference type="ARBA" id="ARBA00044972"/>
    </source>
</evidence>
<keyword evidence="5" id="KW-0119">Carbohydrate metabolism</keyword>